<sequence length="184" mass="19795">MTRFSFTTAGLFSLAIFTAMYLATFNVNAASIERRAGRTKQLYSFKFSYFNESDGETESGKTGFNYDGFLRPFGRISGGGGFDYEADTGYEGGINIGTTDPDNVNKTINGLGAGYRFNETNVDIGAGISAFDQKVNFQLDIAKDGTIFVHFDVQSNSTDLVCQPSDESDDSSSGIVCTATPNAS</sequence>
<proteinExistence type="predicted"/>
<evidence type="ECO:0000256" key="1">
    <source>
        <dbReference type="SAM" id="MobiDB-lite"/>
    </source>
</evidence>
<keyword evidence="3" id="KW-1185">Reference proteome</keyword>
<feature type="region of interest" description="Disordered" evidence="1">
    <location>
        <begin position="162"/>
        <end position="184"/>
    </location>
</feature>
<dbReference type="InParanoid" id="A0A316VJ87"/>
<dbReference type="EMBL" id="KZ819602">
    <property type="protein sequence ID" value="PWN37616.1"/>
    <property type="molecule type" value="Genomic_DNA"/>
</dbReference>
<dbReference type="GeneID" id="37023105"/>
<dbReference type="Proteomes" id="UP000245771">
    <property type="component" value="Unassembled WGS sequence"/>
</dbReference>
<organism evidence="2 3">
    <name type="scientific">Meira miltonrushii</name>
    <dbReference type="NCBI Taxonomy" id="1280837"/>
    <lineage>
        <taxon>Eukaryota</taxon>
        <taxon>Fungi</taxon>
        <taxon>Dikarya</taxon>
        <taxon>Basidiomycota</taxon>
        <taxon>Ustilaginomycotina</taxon>
        <taxon>Exobasidiomycetes</taxon>
        <taxon>Exobasidiales</taxon>
        <taxon>Brachybasidiaceae</taxon>
        <taxon>Meira</taxon>
    </lineage>
</organism>
<reference evidence="2 3" key="1">
    <citation type="journal article" date="2018" name="Mol. Biol. Evol.">
        <title>Broad Genomic Sampling Reveals a Smut Pathogenic Ancestry of the Fungal Clade Ustilaginomycotina.</title>
        <authorList>
            <person name="Kijpornyongpan T."/>
            <person name="Mondo S.J."/>
            <person name="Barry K."/>
            <person name="Sandor L."/>
            <person name="Lee J."/>
            <person name="Lipzen A."/>
            <person name="Pangilinan J."/>
            <person name="LaButti K."/>
            <person name="Hainaut M."/>
            <person name="Henrissat B."/>
            <person name="Grigoriev I.V."/>
            <person name="Spatafora J.W."/>
            <person name="Aime M.C."/>
        </authorList>
    </citation>
    <scope>NUCLEOTIDE SEQUENCE [LARGE SCALE GENOMIC DNA]</scope>
    <source>
        <strain evidence="2 3">MCA 3882</strain>
    </source>
</reference>
<dbReference type="RefSeq" id="XP_025357918.1">
    <property type="nucleotide sequence ID" value="XM_025501324.1"/>
</dbReference>
<evidence type="ECO:0000313" key="2">
    <source>
        <dbReference type="EMBL" id="PWN37616.1"/>
    </source>
</evidence>
<feature type="compositionally biased region" description="Polar residues" evidence="1">
    <location>
        <begin position="171"/>
        <end position="184"/>
    </location>
</feature>
<dbReference type="AlphaFoldDB" id="A0A316VJ87"/>
<evidence type="ECO:0000313" key="3">
    <source>
        <dbReference type="Proteomes" id="UP000245771"/>
    </source>
</evidence>
<name>A0A316VJ87_9BASI</name>
<protein>
    <submittedName>
        <fullName evidence="2">Uncharacterized protein</fullName>
    </submittedName>
</protein>
<accession>A0A316VJ87</accession>
<gene>
    <name evidence="2" type="ORF">FA14DRAFT_183555</name>
</gene>